<dbReference type="InterPro" id="IPR001373">
    <property type="entry name" value="Cullin_N"/>
</dbReference>
<dbReference type="VEuPathDB" id="PiroplasmaDB:BBBOND_0307210"/>
<feature type="domain" description="Cullin N-terminal" evidence="7">
    <location>
        <begin position="1938"/>
        <end position="2382"/>
    </location>
</feature>
<dbReference type="InterPro" id="IPR021843">
    <property type="entry name" value="PSME4_C"/>
</dbReference>
<dbReference type="InterPro" id="IPR032430">
    <property type="entry name" value="Blm10_mid"/>
</dbReference>
<dbReference type="Proteomes" id="UP000033188">
    <property type="component" value="Chromosome 3"/>
</dbReference>
<evidence type="ECO:0000256" key="5">
    <source>
        <dbReference type="ARBA" id="ARBA00023204"/>
    </source>
</evidence>
<evidence type="ECO:0000313" key="11">
    <source>
        <dbReference type="Proteomes" id="UP000033188"/>
    </source>
</evidence>
<dbReference type="GO" id="GO:0005634">
    <property type="term" value="C:nucleus"/>
    <property type="evidence" value="ECO:0007669"/>
    <property type="project" value="TreeGrafter"/>
</dbReference>
<dbReference type="Gene3D" id="3.30.230.130">
    <property type="entry name" value="Cullin, Chain C, Domain 2"/>
    <property type="match status" value="1"/>
</dbReference>
<dbReference type="PANTHER" id="PTHR32170:SF3">
    <property type="entry name" value="PROTEASOME ACTIVATOR COMPLEX SUBUNIT 4"/>
    <property type="match status" value="1"/>
</dbReference>
<reference evidence="11" key="1">
    <citation type="journal article" date="2014" name="Nucleic Acids Res.">
        <title>The evolutionary dynamics of variant antigen genes in Babesia reveal a history of genomic innovation underlying host-parasite interaction.</title>
        <authorList>
            <person name="Jackson A.P."/>
            <person name="Otto T.D."/>
            <person name="Darby A."/>
            <person name="Ramaprasad A."/>
            <person name="Xia D."/>
            <person name="Echaide I.E."/>
            <person name="Farber M."/>
            <person name="Gahlot S."/>
            <person name="Gamble J."/>
            <person name="Gupta D."/>
            <person name="Gupta Y."/>
            <person name="Jackson L."/>
            <person name="Malandrin L."/>
            <person name="Malas T.B."/>
            <person name="Moussa E."/>
            <person name="Nair M."/>
            <person name="Reid A.J."/>
            <person name="Sanders M."/>
            <person name="Sharma J."/>
            <person name="Tracey A."/>
            <person name="Quail M.A."/>
            <person name="Weir W."/>
            <person name="Wastling J.M."/>
            <person name="Hall N."/>
            <person name="Willadsen P."/>
            <person name="Lingelbach K."/>
            <person name="Shiels B."/>
            <person name="Tait A."/>
            <person name="Berriman M."/>
            <person name="Allred D.R."/>
            <person name="Pain A."/>
        </authorList>
    </citation>
    <scope>NUCLEOTIDE SEQUENCE [LARGE SCALE GENOMIC DNA]</scope>
    <source>
        <strain evidence="11">Bond</strain>
    </source>
</reference>
<dbReference type="GO" id="GO:0006511">
    <property type="term" value="P:ubiquitin-dependent protein catabolic process"/>
    <property type="evidence" value="ECO:0007669"/>
    <property type="project" value="InterPro"/>
</dbReference>
<evidence type="ECO:0000256" key="2">
    <source>
        <dbReference type="ARBA" id="ARBA00006019"/>
    </source>
</evidence>
<dbReference type="GO" id="GO:0006281">
    <property type="term" value="P:DNA repair"/>
    <property type="evidence" value="ECO:0007669"/>
    <property type="project" value="UniProtKB-KW"/>
</dbReference>
<evidence type="ECO:0000259" key="8">
    <source>
        <dbReference type="Pfam" id="PF11919"/>
    </source>
</evidence>
<evidence type="ECO:0000313" key="10">
    <source>
        <dbReference type="EMBL" id="CDR96817.1"/>
    </source>
</evidence>
<dbReference type="InterPro" id="IPR036317">
    <property type="entry name" value="Cullin_homology_sf"/>
</dbReference>
<dbReference type="PANTHER" id="PTHR32170">
    <property type="entry name" value="PROTEASOME ACTIVATOR COMPLEX SUBUNIT 4"/>
    <property type="match status" value="1"/>
</dbReference>
<dbReference type="KEGG" id="bbig:BBBOND_0307210"/>
<protein>
    <submittedName>
        <fullName evidence="10">Cullin, putative</fullName>
    </submittedName>
</protein>
<dbReference type="GO" id="GO:0016504">
    <property type="term" value="F:peptidase activator activity"/>
    <property type="evidence" value="ECO:0007669"/>
    <property type="project" value="InterPro"/>
</dbReference>
<keyword evidence="11" id="KW-1185">Reference proteome</keyword>
<keyword evidence="3" id="KW-0677">Repeat</keyword>
<keyword evidence="4" id="KW-0227">DNA damage</keyword>
<name>A0A061DA48_BABBI</name>
<dbReference type="OMA" id="DEWEYKY"/>
<dbReference type="GO" id="GO:0031625">
    <property type="term" value="F:ubiquitin protein ligase binding"/>
    <property type="evidence" value="ECO:0007669"/>
    <property type="project" value="InterPro"/>
</dbReference>
<organism evidence="10 11">
    <name type="scientific">Babesia bigemina</name>
    <dbReference type="NCBI Taxonomy" id="5866"/>
    <lineage>
        <taxon>Eukaryota</taxon>
        <taxon>Sar</taxon>
        <taxon>Alveolata</taxon>
        <taxon>Apicomplexa</taxon>
        <taxon>Aconoidasida</taxon>
        <taxon>Piroplasmida</taxon>
        <taxon>Babesiidae</taxon>
        <taxon>Babesia</taxon>
    </lineage>
</organism>
<dbReference type="GeneID" id="24565358"/>
<dbReference type="SUPFAM" id="SSF75632">
    <property type="entry name" value="Cullin homology domain"/>
    <property type="match status" value="1"/>
</dbReference>
<dbReference type="EMBL" id="LK391709">
    <property type="protein sequence ID" value="CDR96817.1"/>
    <property type="molecule type" value="Genomic_DNA"/>
</dbReference>
<dbReference type="OrthoDB" id="17907at2759"/>
<dbReference type="Pfam" id="PF00888">
    <property type="entry name" value="Cullin"/>
    <property type="match status" value="1"/>
</dbReference>
<dbReference type="RefSeq" id="XP_012769003.1">
    <property type="nucleotide sequence ID" value="XM_012913549.1"/>
</dbReference>
<accession>A0A061DA48</accession>
<keyword evidence="5" id="KW-0234">DNA repair</keyword>
<evidence type="ECO:0000256" key="4">
    <source>
        <dbReference type="ARBA" id="ARBA00022763"/>
    </source>
</evidence>
<evidence type="ECO:0000256" key="3">
    <source>
        <dbReference type="ARBA" id="ARBA00022737"/>
    </source>
</evidence>
<dbReference type="Gene3D" id="1.20.1310.10">
    <property type="entry name" value="Cullin Repeats"/>
    <property type="match status" value="3"/>
</dbReference>
<dbReference type="GO" id="GO:0005829">
    <property type="term" value="C:cytosol"/>
    <property type="evidence" value="ECO:0007669"/>
    <property type="project" value="TreeGrafter"/>
</dbReference>
<feature type="compositionally biased region" description="Low complexity" evidence="6">
    <location>
        <begin position="2248"/>
        <end position="2263"/>
    </location>
</feature>
<dbReference type="Pfam" id="PF16507">
    <property type="entry name" value="HEAT_PSME4_mid"/>
    <property type="match status" value="1"/>
</dbReference>
<dbReference type="InterPro" id="IPR035309">
    <property type="entry name" value="PSME4"/>
</dbReference>
<feature type="domain" description="Proteasome activator complex subunit 4 C-terminal" evidence="8">
    <location>
        <begin position="1818"/>
        <end position="1897"/>
    </location>
</feature>
<dbReference type="InterPro" id="IPR016024">
    <property type="entry name" value="ARM-type_fold"/>
</dbReference>
<sequence>MLGAHRHVFHRITAEIDHALPAYVQAVRDEEYDDLHGCVRSSWENADWSDITYRFERFAYYCFDHGYLGDVSNIDTLAMWARRMWMLAAHDIDGVDASLWQALGSQEVLDELSHIVKSQKRLTMKFRIRLLRCVSYVLHSIVHVLPSIWEVDNHNCRDEMERRFNFITIDVLLKLFEYYIAEQPVCTSSTVRKFWISAVVRIAGCMRRLWVYRDDVGIDLVYKVIGDVDNLDLRSKEIFFKFRLILLMCPSVTLYRFLMDGTLFKWWNLVPEGTVNSWNSMMLLLIVRAIKFAWAAGKPYLTDDITTNLPSIFHIFSSSLSIPNSGNANRSRESIPGEYTVLLLHPLYSSKLFGQLLAYLVCSINEQGVPVVPFATEIMDYLSSAVSVMYPYTHPSNGGKWSSNIANFVKHFVLTYTVRVGRERGSPQITASTVGTVNGDTRYRLTRANDVAVVDLFYSMARQGIYCKNLTLAPYYEDAIKRLCTLLPDRTLSELVDHLIMSTETLTEPHRILSCMRIFGQLMPTILAYTPIALLPILDACVKGIDAADLFKTGQALTLVNIIFSHMPCRDLSDIELTHQAKVDLIRSVYMRVSAETSGDVDMTGQGTPVQCTAVDLHNSVFDVASPLVAPNSEDNFFSREFVVLRTTKNMDEAVAALDHVLSQRKCISQNLPGWCQDWFEAVLRLSENSSRPDADRESMMNAVEMGTFVLLRSALATILSQTDAHTFGCICETFVRWVCDNAFRENALKYMVAIATAISHSNSKMAMEMVFDKLFERFSREVENSYAVLSEDQLAWYIGCFSGLVRRANVELLPRLPKLRYILKAGLSHASKKVFKGASKLLQRCVESLVGVYFTDVKCANNFKDDLCRGLLLWDVPWFARDAEFVNGRCDITGTLGVKWHIATAQEMDCAVDLCWCFVDLMMRLTEGTVDMAVPTKPIGAVPLEMDIDPSCTLYVRMNRACMLAKRLLRSLSQFSVDDRPVRAKGLLTVTPIDRPEITEVQQFVLQFILTVLSKFGGIESTNDLVVANIYTKLLKTAGEYMCRCVQQNDSNSFENVSVVASMKNECYIGTTVTAARAMLSWTSSYHGFHKEGHWQDAPRVAWLLMVYERFHYRLNLRKLDHECVGPRKELLNMILQCATSQFKDLAHHGRNMIKPLINLHRRVRSHVAHFVLNQGIAVYPTSADGSDRAIKTLTNISDSLILSLLKHIGSSDIAFDKFCRFICPAVMTVPNKDSLMVKFDNRLVDVLKNREVMPPTETTAGTMNFILDSLLDSNSKQVAAASHWRFQLYATSLLVCFNDLIPVDSRGRYIAWLMEAVDRTVKQPCVVTVALHGIYRLLGDPANRGSLPAELFEYKFAETLMRAICVANHEDLTDDNTATLVRVNKIVTSVIKLDRTWPRNRMAANSGSFSLHNFYLMYWYFSAMLDAGKVDTIEQCKEVLAGLASCPPIMRDDHCAFAEITAALMKASLRAERSVRERIWEVLHPVIKIDLETIVQDRIVDFMDGLRLALEDYDIYGDACIPIINVGINFRAPLKMDALQACDLASDNTTSPRIVKQLKLYRALLQQLTTKHRGIFEILCDAILKEDVICNSPLQIVEEVGYLCSFMAGLCRMYGELHEFKQSVHSHISQLVARVDANGSAEGTDDMPIKGLLSVISMLYSASVPVQDLSHPYTGQFLSFCLKHRNHSNTVVGDFATRAVSQIALSPFHHQKDLSTVDAVVSILDNVCKAQSYNTKEYAINVAKKLQRNMCMYLRRTNAVKVLLEMYISALQHRQARDAARDALTYIVLSSGDHLYIELTERFYSLIKENHDETASAGVFGLAALIGTAPYHVPKWMPYTLTRLASCGASRFPDIVRRVVQTTLQDFFKSHMDAWYQVHVHKFTPEQLDVLEMYKGCPACAIFTASNCVDRIADHVDSMDIRRPPKPIFTPNDFLAGYSIVYRLCTAKNSRNEEPLYRRVSQLFVDFINRKVALIVAEKDVSQIPVSAEAPATVEQIVDTWARFRVYAEAVGRLFSYLDRFYVNYSSSSPVKLIALEAFQRIVFEKHKERLKRRLLELLDTRRSETDVDEFEVGALAQMFHELDGSGGLQYKNELESEIIARAARYYSTMGPLWVQDCDLLDYLSIVDHCLEQERADCARWLSETTLRPLTDTVLKALIQDRQSDIIQKVGEIDSLIDQGSEADLQLMYRIITPIQGGVPAIAESLNRSIRRSLSSTVSFDEVLSGWLRKRAELLKSCFVKNDTPTASGSGENAASSATTADQENASSSPADPAVDPAISNAVRRAFGNVIAQLTDFTKDLVDHWDSTLVSADPGSVTRLRNCCGLLEALHHRDDFYQCYKFKLAGRLLYCRSSLNMERTSIHMLQGLGASDEVERLRRMIDESSEARKCGTPFMVISKFNWPCLRDYSEDVKLHSTFEDGFSKLKEMQRAHLHRTISHNRMLGRVELELECGGATRTLICDLVQASALMLFEGPSLALDDIAAKLGVNRSFALQILQPLFDKGVLSLQAGDEVELNSAFNDGCDVTLDAVPSYRDLRSNSASAETSAGSALDPDAAIDASIVALLKAMKSMKRDELLLQLPRFSRENVLARLQSLRERDYITISDDTIAYAP</sequence>
<evidence type="ECO:0000259" key="7">
    <source>
        <dbReference type="Pfam" id="PF00888"/>
    </source>
</evidence>
<dbReference type="SUPFAM" id="SSF74788">
    <property type="entry name" value="Cullin repeat-like"/>
    <property type="match status" value="1"/>
</dbReference>
<evidence type="ECO:0000259" key="9">
    <source>
        <dbReference type="Pfam" id="PF16507"/>
    </source>
</evidence>
<comment type="similarity">
    <text evidence="2">Belongs to the cullin family.</text>
</comment>
<proteinExistence type="inferred from homology"/>
<feature type="region of interest" description="Disordered" evidence="6">
    <location>
        <begin position="2248"/>
        <end position="2277"/>
    </location>
</feature>
<dbReference type="InterPro" id="IPR016159">
    <property type="entry name" value="Cullin_repeat-like_dom_sf"/>
</dbReference>
<dbReference type="GO" id="GO:0010499">
    <property type="term" value="P:proteasomal ubiquitin-independent protein catabolic process"/>
    <property type="evidence" value="ECO:0007669"/>
    <property type="project" value="TreeGrafter"/>
</dbReference>
<gene>
    <name evidence="10" type="ORF">BBBOND_0307210</name>
</gene>
<dbReference type="SUPFAM" id="SSF48371">
    <property type="entry name" value="ARM repeat"/>
    <property type="match status" value="1"/>
</dbReference>
<comment type="similarity">
    <text evidence="1">Belongs to the BLM10 family.</text>
</comment>
<dbReference type="GO" id="GO:0070628">
    <property type="term" value="F:proteasome binding"/>
    <property type="evidence" value="ECO:0007669"/>
    <property type="project" value="InterPro"/>
</dbReference>
<evidence type="ECO:0000256" key="1">
    <source>
        <dbReference type="ARBA" id="ARBA00005739"/>
    </source>
</evidence>
<dbReference type="STRING" id="5866.A0A061DA48"/>
<evidence type="ECO:0000256" key="6">
    <source>
        <dbReference type="SAM" id="MobiDB-lite"/>
    </source>
</evidence>
<dbReference type="Pfam" id="PF11919">
    <property type="entry name" value="PSME4_C"/>
    <property type="match status" value="1"/>
</dbReference>
<feature type="domain" description="Proteasome activator Blm10 middle HEAT repeats region" evidence="9">
    <location>
        <begin position="386"/>
        <end position="928"/>
    </location>
</feature>